<comment type="caution">
    <text evidence="1">The sequence shown here is derived from an EMBL/GenBank/DDBJ whole genome shotgun (WGS) entry which is preliminary data.</text>
</comment>
<organism evidence="1 2">
    <name type="scientific">Nocardiopsis ansamitocini</name>
    <dbReference type="NCBI Taxonomy" id="1670832"/>
    <lineage>
        <taxon>Bacteria</taxon>
        <taxon>Bacillati</taxon>
        <taxon>Actinomycetota</taxon>
        <taxon>Actinomycetes</taxon>
        <taxon>Streptosporangiales</taxon>
        <taxon>Nocardiopsidaceae</taxon>
        <taxon>Nocardiopsis</taxon>
    </lineage>
</organism>
<protein>
    <submittedName>
        <fullName evidence="1">Uncharacterized protein</fullName>
    </submittedName>
</protein>
<dbReference type="Proteomes" id="UP001165092">
    <property type="component" value="Unassembled WGS sequence"/>
</dbReference>
<evidence type="ECO:0000313" key="1">
    <source>
        <dbReference type="EMBL" id="GLU49705.1"/>
    </source>
</evidence>
<accession>A0A9W6P8T3</accession>
<evidence type="ECO:0000313" key="2">
    <source>
        <dbReference type="Proteomes" id="UP001165092"/>
    </source>
</evidence>
<dbReference type="AlphaFoldDB" id="A0A9W6P8T3"/>
<sequence>MDECVSHLTGLTAGLAGAGHQVLVARAGEALGYATLVGLFQAAQRRSAARVRGDDVGLSAFIAAGADYRKGQEPIGWIRPFPLFREPVRRGSLLNTR</sequence>
<reference evidence="1" key="1">
    <citation type="submission" date="2023-02" db="EMBL/GenBank/DDBJ databases">
        <title>Nocardiopsis ansamitocini NBRC 112285.</title>
        <authorList>
            <person name="Ichikawa N."/>
            <person name="Sato H."/>
            <person name="Tonouchi N."/>
        </authorList>
    </citation>
    <scope>NUCLEOTIDE SEQUENCE</scope>
    <source>
        <strain evidence="1">NBRC 112285</strain>
    </source>
</reference>
<proteinExistence type="predicted"/>
<keyword evidence="2" id="KW-1185">Reference proteome</keyword>
<name>A0A9W6P8T3_9ACTN</name>
<dbReference type="EMBL" id="BSQG01000008">
    <property type="protein sequence ID" value="GLU49705.1"/>
    <property type="molecule type" value="Genomic_DNA"/>
</dbReference>
<gene>
    <name evidence="1" type="ORF">Nans01_40560</name>
</gene>